<sequence>MRELTWQKSSYSAEAANCVYVAATPTGAVHLRESDAPDTTLITTRAHLDELIRSLKAQPSPMSRALG</sequence>
<accession>A0ABT3V8I9</accession>
<organism evidence="2 3">
    <name type="scientific">Streptomyces ortus</name>
    <dbReference type="NCBI Taxonomy" id="2867268"/>
    <lineage>
        <taxon>Bacteria</taxon>
        <taxon>Bacillati</taxon>
        <taxon>Actinomycetota</taxon>
        <taxon>Actinomycetes</taxon>
        <taxon>Kitasatosporales</taxon>
        <taxon>Streptomycetaceae</taxon>
        <taxon>Streptomyces</taxon>
    </lineage>
</organism>
<comment type="caution">
    <text evidence="2">The sequence shown here is derived from an EMBL/GenBank/DDBJ whole genome shotgun (WGS) entry which is preliminary data.</text>
</comment>
<keyword evidence="3" id="KW-1185">Reference proteome</keyword>
<dbReference type="Pfam" id="PF04149">
    <property type="entry name" value="DUF397"/>
    <property type="match status" value="1"/>
</dbReference>
<name>A0ABT3V8I9_9ACTN</name>
<protein>
    <submittedName>
        <fullName evidence="2">DUF397 domain-containing protein</fullName>
    </submittedName>
</protein>
<gene>
    <name evidence="2" type="ORF">K3769_26580</name>
</gene>
<evidence type="ECO:0000259" key="1">
    <source>
        <dbReference type="Pfam" id="PF04149"/>
    </source>
</evidence>
<evidence type="ECO:0000313" key="3">
    <source>
        <dbReference type="Proteomes" id="UP001165590"/>
    </source>
</evidence>
<evidence type="ECO:0000313" key="2">
    <source>
        <dbReference type="EMBL" id="MCX4236274.1"/>
    </source>
</evidence>
<dbReference type="Proteomes" id="UP001165590">
    <property type="component" value="Unassembled WGS sequence"/>
</dbReference>
<reference evidence="2" key="1">
    <citation type="journal article" date="2022" name="bioRxiv">
        <title>Discovery and biosynthetic assessment of Streptomyces ortus sp nov. isolated from a deep-sea sponge.</title>
        <authorList>
            <person name="Williams S.E."/>
        </authorList>
    </citation>
    <scope>NUCLEOTIDE SEQUENCE</scope>
    <source>
        <strain evidence="2">A15ISP2-DRY2</strain>
    </source>
</reference>
<dbReference type="RefSeq" id="WP_267028806.1">
    <property type="nucleotide sequence ID" value="NZ_JAIFZO010000002.1"/>
</dbReference>
<dbReference type="EMBL" id="JAIFZO010000002">
    <property type="protein sequence ID" value="MCX4236274.1"/>
    <property type="molecule type" value="Genomic_DNA"/>
</dbReference>
<proteinExistence type="predicted"/>
<feature type="domain" description="DUF397" evidence="1">
    <location>
        <begin position="4"/>
        <end position="56"/>
    </location>
</feature>
<dbReference type="InterPro" id="IPR007278">
    <property type="entry name" value="DUF397"/>
</dbReference>